<evidence type="ECO:0000256" key="1">
    <source>
        <dbReference type="ARBA" id="ARBA00011079"/>
    </source>
</evidence>
<evidence type="ECO:0000256" key="5">
    <source>
        <dbReference type="ARBA" id="ARBA00023180"/>
    </source>
</evidence>
<dbReference type="Pfam" id="PF05577">
    <property type="entry name" value="Peptidase_S28"/>
    <property type="match status" value="1"/>
</dbReference>
<dbReference type="Proteomes" id="UP000756921">
    <property type="component" value="Unassembled WGS sequence"/>
</dbReference>
<dbReference type="PANTHER" id="PTHR11010:SF109">
    <property type="entry name" value="PEPTIDASE, FAMILY S28, PUTATIVE (AFU_ORTHOLOGUE AFUA_4G03790)-RELATED"/>
    <property type="match status" value="1"/>
</dbReference>
<evidence type="ECO:0000313" key="6">
    <source>
        <dbReference type="EMBL" id="KAF9732616.1"/>
    </source>
</evidence>
<comment type="similarity">
    <text evidence="1">Belongs to the peptidase S28 family.</text>
</comment>
<dbReference type="EMBL" id="WJXW01000010">
    <property type="protein sequence ID" value="KAF9732616.1"/>
    <property type="molecule type" value="Genomic_DNA"/>
</dbReference>
<keyword evidence="7" id="KW-1185">Reference proteome</keyword>
<dbReference type="InterPro" id="IPR008758">
    <property type="entry name" value="Peptidase_S28"/>
</dbReference>
<organism evidence="6 7">
    <name type="scientific">Paraphaeosphaeria minitans</name>
    <dbReference type="NCBI Taxonomy" id="565426"/>
    <lineage>
        <taxon>Eukaryota</taxon>
        <taxon>Fungi</taxon>
        <taxon>Dikarya</taxon>
        <taxon>Ascomycota</taxon>
        <taxon>Pezizomycotina</taxon>
        <taxon>Dothideomycetes</taxon>
        <taxon>Pleosporomycetidae</taxon>
        <taxon>Pleosporales</taxon>
        <taxon>Massarineae</taxon>
        <taxon>Didymosphaeriaceae</taxon>
        <taxon>Paraphaeosphaeria</taxon>
    </lineage>
</organism>
<dbReference type="OrthoDB" id="1735038at2759"/>
<keyword evidence="5" id="KW-0325">Glycoprotein</keyword>
<dbReference type="PANTHER" id="PTHR11010">
    <property type="entry name" value="PROTEASE S28 PRO-X CARBOXYPEPTIDASE-RELATED"/>
    <property type="match status" value="1"/>
</dbReference>
<keyword evidence="4" id="KW-0378">Hydrolase</keyword>
<proteinExistence type="inferred from homology"/>
<dbReference type="FunFam" id="3.40.50.1820:FF:000636">
    <property type="entry name" value="Serine peptidase, family S28, putative"/>
    <property type="match status" value="1"/>
</dbReference>
<keyword evidence="2" id="KW-0645">Protease</keyword>
<dbReference type="Gene3D" id="3.40.50.1820">
    <property type="entry name" value="alpha/beta hydrolase"/>
    <property type="match status" value="2"/>
</dbReference>
<evidence type="ECO:0000256" key="2">
    <source>
        <dbReference type="ARBA" id="ARBA00022670"/>
    </source>
</evidence>
<dbReference type="GO" id="GO:0004180">
    <property type="term" value="F:carboxypeptidase activity"/>
    <property type="evidence" value="ECO:0007669"/>
    <property type="project" value="UniProtKB-KW"/>
</dbReference>
<evidence type="ECO:0000256" key="3">
    <source>
        <dbReference type="ARBA" id="ARBA00022729"/>
    </source>
</evidence>
<keyword evidence="3" id="KW-0732">Signal</keyword>
<dbReference type="GO" id="GO:0008239">
    <property type="term" value="F:dipeptidyl-peptidase activity"/>
    <property type="evidence" value="ECO:0007669"/>
    <property type="project" value="TreeGrafter"/>
</dbReference>
<evidence type="ECO:0000313" key="7">
    <source>
        <dbReference type="Proteomes" id="UP000756921"/>
    </source>
</evidence>
<dbReference type="GO" id="GO:0070008">
    <property type="term" value="F:serine-type exopeptidase activity"/>
    <property type="evidence" value="ECO:0007669"/>
    <property type="project" value="InterPro"/>
</dbReference>
<protein>
    <submittedName>
        <fullName evidence="6">Serine carboxypeptidase s28</fullName>
    </submittedName>
</protein>
<dbReference type="GO" id="GO:0006508">
    <property type="term" value="P:proteolysis"/>
    <property type="evidence" value="ECO:0007669"/>
    <property type="project" value="UniProtKB-KW"/>
</dbReference>
<name>A0A9P6GCE5_9PLEO</name>
<accession>A0A9P6GCE5</accession>
<evidence type="ECO:0000256" key="4">
    <source>
        <dbReference type="ARBA" id="ARBA00022801"/>
    </source>
</evidence>
<keyword evidence="6" id="KW-0121">Carboxypeptidase</keyword>
<dbReference type="InterPro" id="IPR029058">
    <property type="entry name" value="AB_hydrolase_fold"/>
</dbReference>
<gene>
    <name evidence="6" type="ORF">PMIN01_09474</name>
</gene>
<dbReference type="AlphaFoldDB" id="A0A9P6GCE5"/>
<comment type="caution">
    <text evidence="6">The sequence shown here is derived from an EMBL/GenBank/DDBJ whole genome shotgun (WGS) entry which is preliminary data.</text>
</comment>
<sequence length="568" mass="63048">MRYSLSIKALAFAAVALNGVKGIDLAKLRRFGEMAESGVYPDGSPMHSPEIMASILSAPAASAEPETIVPEYVELPLNHFGKRGSSDGTYFNRFWVSTGAYKPGAPVFLYDVGEADGAPYVATRLGRVNGTTTNSFRQMVDKYQGVGIVWEHRYYGNSTPGNVPITAATEPEVFKWLNTEQSLKDIVAFADQFSRPNIKHTLTPAKTPWIMVGGSYPAMRTAFMRDQYPNTIFAGFASSAPTEAKVDMSVYFEPIARGMERYGAGNCSKDIHAAIGYIDKELGKGGKTATNLKQQFLGGGAEKNSHATFADALSTIFWLWQSYGMDGSPWSLGEFCNYLETDPVSAKVAGKEGWAKSRGAKFVVDRWASWPKFAAVVSDSMDTVCSGDKNKTAECNLDLVFQDPSSVSWTWQYCTQWGYFQSANLGPNQLVSKYNSLQHQHDICHRQFPTARAPLFPDWPRTDRTNTVFGGWDLRPSQLYWSGGEFDPWRTLSPLSAEPWAPHPRAFTEAPACGRGQDEDEIFGYVLRDAQHCYDFRTTVALGETSRGLFYTALDRWLKCFKPRKGGY</sequence>
<reference evidence="6" key="1">
    <citation type="journal article" date="2020" name="Mol. Plant Microbe Interact.">
        <title>Genome Sequence of the Biocontrol Agent Coniothyrium minitans strain Conio (IMI 134523).</title>
        <authorList>
            <person name="Patel D."/>
            <person name="Shittu T.A."/>
            <person name="Baroncelli R."/>
            <person name="Muthumeenakshi S."/>
            <person name="Osborne T.H."/>
            <person name="Janganan T.K."/>
            <person name="Sreenivasaprasad S."/>
        </authorList>
    </citation>
    <scope>NUCLEOTIDE SEQUENCE</scope>
    <source>
        <strain evidence="6">Conio</strain>
    </source>
</reference>